<protein>
    <recommendedName>
        <fullName evidence="4">Probable multidrug resistance protein NorM</fullName>
    </recommendedName>
    <alternativeName>
        <fullName evidence="12">Multidrug-efflux transporter</fullName>
    </alternativeName>
</protein>
<sequence>MEVSQKKINYLFSNSDLRKLIGPLIVEQLLLIVVGLVDSIMVASVGESAVSAVSLVDTIMVLVTQVFTALGTGGAVVAGQFLGQKNEKKSCEASDQLMLFLLVSSIGVMILGYLLKYFILHKVFGTLEADVMGFANIYLLIVFLSIPAIAIYNGAAALFRAMGNSKVTMKISILMNSVNFVGNAILIYGLKMGVVGAAIPTVFSRYLAAVIAFYLIRNQDLQIHISEKMCFKFDGSMIKRILYIGIPNGLENSMFQLGKIVVLNLVASFGTASIAANAVSNCLALFQIVPGMAIGQADLAVVSQCVGADDEYQTRYYTKKMMKLSYIGIIITNVIIFLGLNLILDIYNLSEGTAQMTREIIIYHGIMAMLIWPLSFMIANTLRASNDVKFCMLVCIFSMWIFRIGFSYIVGKYMGLGVFGVWVAMTIDWAVRSVFFVWRYLSGKWKLHWY</sequence>
<dbReference type="InterPro" id="IPR050222">
    <property type="entry name" value="MATE_MdtK"/>
</dbReference>
<accession>A0A6N2Z967</accession>
<feature type="transmembrane region" description="Helical" evidence="13">
    <location>
        <begin position="324"/>
        <end position="344"/>
    </location>
</feature>
<dbReference type="AlphaFoldDB" id="A0A6N2Z967"/>
<comment type="function">
    <text evidence="1">Multidrug efflux pump.</text>
</comment>
<dbReference type="PANTHER" id="PTHR43298">
    <property type="entry name" value="MULTIDRUG RESISTANCE PROTEIN NORM-RELATED"/>
    <property type="match status" value="1"/>
</dbReference>
<keyword evidence="7" id="KW-1003">Cell membrane</keyword>
<keyword evidence="5" id="KW-0813">Transport</keyword>
<evidence type="ECO:0000256" key="10">
    <source>
        <dbReference type="ARBA" id="ARBA00023065"/>
    </source>
</evidence>
<dbReference type="NCBIfam" id="TIGR00797">
    <property type="entry name" value="matE"/>
    <property type="match status" value="1"/>
</dbReference>
<evidence type="ECO:0000313" key="14">
    <source>
        <dbReference type="EMBL" id="VYT74516.1"/>
    </source>
</evidence>
<keyword evidence="9 13" id="KW-1133">Transmembrane helix</keyword>
<evidence type="ECO:0000256" key="13">
    <source>
        <dbReference type="SAM" id="Phobius"/>
    </source>
</evidence>
<organism evidence="14">
    <name type="scientific">Intestinibacter bartlettii</name>
    <dbReference type="NCBI Taxonomy" id="261299"/>
    <lineage>
        <taxon>Bacteria</taxon>
        <taxon>Bacillati</taxon>
        <taxon>Bacillota</taxon>
        <taxon>Clostridia</taxon>
        <taxon>Peptostreptococcales</taxon>
        <taxon>Peptostreptococcaceae</taxon>
        <taxon>Intestinibacter</taxon>
    </lineage>
</organism>
<evidence type="ECO:0000256" key="9">
    <source>
        <dbReference type="ARBA" id="ARBA00022989"/>
    </source>
</evidence>
<dbReference type="GO" id="GO:0005886">
    <property type="term" value="C:plasma membrane"/>
    <property type="evidence" value="ECO:0007669"/>
    <property type="project" value="UniProtKB-SubCell"/>
</dbReference>
<evidence type="ECO:0000256" key="11">
    <source>
        <dbReference type="ARBA" id="ARBA00023136"/>
    </source>
</evidence>
<evidence type="ECO:0000256" key="6">
    <source>
        <dbReference type="ARBA" id="ARBA00022449"/>
    </source>
</evidence>
<evidence type="ECO:0000256" key="2">
    <source>
        <dbReference type="ARBA" id="ARBA00004651"/>
    </source>
</evidence>
<dbReference type="CDD" id="cd13137">
    <property type="entry name" value="MATE_NorM_like"/>
    <property type="match status" value="1"/>
</dbReference>
<dbReference type="GO" id="GO:0006811">
    <property type="term" value="P:monoatomic ion transport"/>
    <property type="evidence" value="ECO:0007669"/>
    <property type="project" value="UniProtKB-KW"/>
</dbReference>
<feature type="transmembrane region" description="Helical" evidence="13">
    <location>
        <begin position="360"/>
        <end position="378"/>
    </location>
</feature>
<comment type="subcellular location">
    <subcellularLocation>
        <location evidence="2">Cell membrane</location>
        <topology evidence="2">Multi-pass membrane protein</topology>
    </subcellularLocation>
</comment>
<keyword evidence="8 13" id="KW-0812">Transmembrane</keyword>
<feature type="transmembrane region" description="Helical" evidence="13">
    <location>
        <begin position="196"/>
        <end position="216"/>
    </location>
</feature>
<feature type="transmembrane region" description="Helical" evidence="13">
    <location>
        <begin position="135"/>
        <end position="159"/>
    </location>
</feature>
<comment type="similarity">
    <text evidence="3">Belongs to the multi antimicrobial extrusion (MATE) (TC 2.A.66.1) family.</text>
</comment>
<feature type="transmembrane region" description="Helical" evidence="13">
    <location>
        <begin position="171"/>
        <end position="190"/>
    </location>
</feature>
<evidence type="ECO:0000256" key="3">
    <source>
        <dbReference type="ARBA" id="ARBA00010199"/>
    </source>
</evidence>
<dbReference type="GO" id="GO:0042910">
    <property type="term" value="F:xenobiotic transmembrane transporter activity"/>
    <property type="evidence" value="ECO:0007669"/>
    <property type="project" value="InterPro"/>
</dbReference>
<evidence type="ECO:0000256" key="4">
    <source>
        <dbReference type="ARBA" id="ARBA00020268"/>
    </source>
</evidence>
<dbReference type="RefSeq" id="WP_024037439.1">
    <property type="nucleotide sequence ID" value="NZ_CACRUE010000009.1"/>
</dbReference>
<evidence type="ECO:0000256" key="12">
    <source>
        <dbReference type="ARBA" id="ARBA00031636"/>
    </source>
</evidence>
<reference evidence="14" key="1">
    <citation type="submission" date="2019-11" db="EMBL/GenBank/DDBJ databases">
        <authorList>
            <person name="Feng L."/>
        </authorList>
    </citation>
    <scope>NUCLEOTIDE SEQUENCE</scope>
    <source>
        <strain evidence="14">IbartlettiiLFYP30</strain>
    </source>
</reference>
<evidence type="ECO:0000256" key="5">
    <source>
        <dbReference type="ARBA" id="ARBA00022448"/>
    </source>
</evidence>
<keyword evidence="10" id="KW-0406">Ion transport</keyword>
<feature type="transmembrane region" description="Helical" evidence="13">
    <location>
        <begin position="97"/>
        <end position="115"/>
    </location>
</feature>
<dbReference type="PANTHER" id="PTHR43298:SF2">
    <property type="entry name" value="FMN_FAD EXPORTER YEEO-RELATED"/>
    <property type="match status" value="1"/>
</dbReference>
<proteinExistence type="inferred from homology"/>
<dbReference type="EMBL" id="CACRUE010000009">
    <property type="protein sequence ID" value="VYT74516.1"/>
    <property type="molecule type" value="Genomic_DNA"/>
</dbReference>
<dbReference type="InterPro" id="IPR002528">
    <property type="entry name" value="MATE_fam"/>
</dbReference>
<gene>
    <name evidence="14" type="primary">norM_1</name>
    <name evidence="14" type="ORF">IBLFYP30_01065</name>
</gene>
<dbReference type="PIRSF" id="PIRSF006603">
    <property type="entry name" value="DinF"/>
    <property type="match status" value="1"/>
</dbReference>
<feature type="transmembrane region" description="Helical" evidence="13">
    <location>
        <begin position="58"/>
        <end position="77"/>
    </location>
</feature>
<name>A0A6N2Z967_9FIRM</name>
<dbReference type="Pfam" id="PF01554">
    <property type="entry name" value="MatE"/>
    <property type="match status" value="2"/>
</dbReference>
<feature type="transmembrane region" description="Helical" evidence="13">
    <location>
        <begin position="416"/>
        <end position="441"/>
    </location>
</feature>
<evidence type="ECO:0000256" key="1">
    <source>
        <dbReference type="ARBA" id="ARBA00003408"/>
    </source>
</evidence>
<feature type="transmembrane region" description="Helical" evidence="13">
    <location>
        <begin position="20"/>
        <end position="46"/>
    </location>
</feature>
<keyword evidence="11 13" id="KW-0472">Membrane</keyword>
<keyword evidence="6" id="KW-0050">Antiport</keyword>
<evidence type="ECO:0000256" key="8">
    <source>
        <dbReference type="ARBA" id="ARBA00022692"/>
    </source>
</evidence>
<feature type="transmembrane region" description="Helical" evidence="13">
    <location>
        <begin position="390"/>
        <end position="410"/>
    </location>
</feature>
<dbReference type="InterPro" id="IPR048279">
    <property type="entry name" value="MdtK-like"/>
</dbReference>
<evidence type="ECO:0000256" key="7">
    <source>
        <dbReference type="ARBA" id="ARBA00022475"/>
    </source>
</evidence>
<dbReference type="GO" id="GO:0015297">
    <property type="term" value="F:antiporter activity"/>
    <property type="evidence" value="ECO:0007669"/>
    <property type="project" value="UniProtKB-KW"/>
</dbReference>